<dbReference type="OrthoDB" id="4750212at2"/>
<organism evidence="2 3">
    <name type="scientific">Colwellia psychrerythraea</name>
    <name type="common">Vibrio psychroerythus</name>
    <dbReference type="NCBI Taxonomy" id="28229"/>
    <lineage>
        <taxon>Bacteria</taxon>
        <taxon>Pseudomonadati</taxon>
        <taxon>Pseudomonadota</taxon>
        <taxon>Gammaproteobacteria</taxon>
        <taxon>Alteromonadales</taxon>
        <taxon>Colwelliaceae</taxon>
        <taxon>Colwellia</taxon>
    </lineage>
</organism>
<proteinExistence type="predicted"/>
<name>A0A099L3G0_COLPS</name>
<dbReference type="PATRIC" id="fig|28229.3.peg.239"/>
<keyword evidence="1" id="KW-0732">Signal</keyword>
<dbReference type="EMBL" id="JQEC01000002">
    <property type="protein sequence ID" value="KGJ97494.1"/>
    <property type="molecule type" value="Genomic_DNA"/>
</dbReference>
<evidence type="ECO:0008006" key="4">
    <source>
        <dbReference type="Google" id="ProtNLM"/>
    </source>
</evidence>
<evidence type="ECO:0000313" key="3">
    <source>
        <dbReference type="Proteomes" id="UP000029868"/>
    </source>
</evidence>
<accession>A0A099L3G0</accession>
<protein>
    <recommendedName>
        <fullName evidence="4">Lipoprotein</fullName>
    </recommendedName>
</protein>
<sequence>MKFIKKLTTCVAVSTILLVQPVVAEESELVSKVQTCSKISDSQARLNCFDKLTDSRGVTENIADAPSSLTEEQIDDFAKDHVQKSKEDLAKEINSITLVISKLTKSVRGQWKITFENGQRWQQQDASRIKLKQGNRVILTKGALGSVYMQKENTNKRIKVKRLK</sequence>
<feature type="chain" id="PRO_5001957823" description="Lipoprotein" evidence="1">
    <location>
        <begin position="25"/>
        <end position="164"/>
    </location>
</feature>
<dbReference type="AlphaFoldDB" id="A0A099L3G0"/>
<dbReference type="RefSeq" id="WP_033080367.1">
    <property type="nucleotide sequence ID" value="NZ_JQEC01000002.1"/>
</dbReference>
<evidence type="ECO:0000256" key="1">
    <source>
        <dbReference type="SAM" id="SignalP"/>
    </source>
</evidence>
<feature type="signal peptide" evidence="1">
    <location>
        <begin position="1"/>
        <end position="24"/>
    </location>
</feature>
<reference evidence="2 3" key="1">
    <citation type="submission" date="2014-08" db="EMBL/GenBank/DDBJ databases">
        <title>Genomic and Phenotypic Diversity of Colwellia psychrerythraea strains from Disparate Marine Basins.</title>
        <authorList>
            <person name="Techtmann S.M."/>
            <person name="Stelling S.C."/>
            <person name="Utturkar S.M."/>
            <person name="Alshibli N."/>
            <person name="Harris A."/>
            <person name="Brown S.D."/>
            <person name="Hazen T.C."/>
        </authorList>
    </citation>
    <scope>NUCLEOTIDE SEQUENCE [LARGE SCALE GENOMIC DNA]</scope>
    <source>
        <strain evidence="2 3">GAB14E</strain>
    </source>
</reference>
<dbReference type="Proteomes" id="UP000029868">
    <property type="component" value="Unassembled WGS sequence"/>
</dbReference>
<gene>
    <name evidence="2" type="ORF">GAB14E_1083</name>
</gene>
<comment type="caution">
    <text evidence="2">The sequence shown here is derived from an EMBL/GenBank/DDBJ whole genome shotgun (WGS) entry which is preliminary data.</text>
</comment>
<evidence type="ECO:0000313" key="2">
    <source>
        <dbReference type="EMBL" id="KGJ97494.1"/>
    </source>
</evidence>